<reference evidence="1" key="2">
    <citation type="submission" date="2020-11" db="EMBL/GenBank/DDBJ databases">
        <authorList>
            <person name="McCartney M.A."/>
            <person name="Auch B."/>
            <person name="Kono T."/>
            <person name="Mallez S."/>
            <person name="Becker A."/>
            <person name="Gohl D.M."/>
            <person name="Silverstein K.A.T."/>
            <person name="Koren S."/>
            <person name="Bechman K.B."/>
            <person name="Herman A."/>
            <person name="Abrahante J.E."/>
            <person name="Garbe J."/>
        </authorList>
    </citation>
    <scope>NUCLEOTIDE SEQUENCE</scope>
    <source>
        <strain evidence="1">Duluth1</strain>
        <tissue evidence="1">Whole animal</tissue>
    </source>
</reference>
<keyword evidence="2" id="KW-1185">Reference proteome</keyword>
<proteinExistence type="predicted"/>
<dbReference type="EMBL" id="JAIWYP010000006">
    <property type="protein sequence ID" value="KAH3803480.1"/>
    <property type="molecule type" value="Genomic_DNA"/>
</dbReference>
<organism evidence="1 2">
    <name type="scientific">Dreissena polymorpha</name>
    <name type="common">Zebra mussel</name>
    <name type="synonym">Mytilus polymorpha</name>
    <dbReference type="NCBI Taxonomy" id="45954"/>
    <lineage>
        <taxon>Eukaryota</taxon>
        <taxon>Metazoa</taxon>
        <taxon>Spiralia</taxon>
        <taxon>Lophotrochozoa</taxon>
        <taxon>Mollusca</taxon>
        <taxon>Bivalvia</taxon>
        <taxon>Autobranchia</taxon>
        <taxon>Heteroconchia</taxon>
        <taxon>Euheterodonta</taxon>
        <taxon>Imparidentia</taxon>
        <taxon>Neoheterodontei</taxon>
        <taxon>Myida</taxon>
        <taxon>Dreissenoidea</taxon>
        <taxon>Dreissenidae</taxon>
        <taxon>Dreissena</taxon>
    </lineage>
</organism>
<comment type="caution">
    <text evidence="1">The sequence shown here is derived from an EMBL/GenBank/DDBJ whole genome shotgun (WGS) entry which is preliminary data.</text>
</comment>
<accession>A0A9D4J9F7</accession>
<protein>
    <submittedName>
        <fullName evidence="1">Uncharacterized protein</fullName>
    </submittedName>
</protein>
<dbReference type="Proteomes" id="UP000828390">
    <property type="component" value="Unassembled WGS sequence"/>
</dbReference>
<gene>
    <name evidence="1" type="ORF">DPMN_131741</name>
</gene>
<sequence length="97" mass="10692">MIHLFSTCDIMSIGLNRAYTLKSCVISSDNGWPRDKTRVPIVFIGEVFCFAVREQKSVINILPCNLLSAYRGTQFRNKIAYLSGSSHNAASGAEGPH</sequence>
<name>A0A9D4J9F7_DREPO</name>
<evidence type="ECO:0000313" key="2">
    <source>
        <dbReference type="Proteomes" id="UP000828390"/>
    </source>
</evidence>
<dbReference type="AlphaFoldDB" id="A0A9D4J9F7"/>
<reference evidence="1" key="1">
    <citation type="journal article" date="2019" name="bioRxiv">
        <title>The Genome of the Zebra Mussel, Dreissena polymorpha: A Resource for Invasive Species Research.</title>
        <authorList>
            <person name="McCartney M.A."/>
            <person name="Auch B."/>
            <person name="Kono T."/>
            <person name="Mallez S."/>
            <person name="Zhang Y."/>
            <person name="Obille A."/>
            <person name="Becker A."/>
            <person name="Abrahante J.E."/>
            <person name="Garbe J."/>
            <person name="Badalamenti J.P."/>
            <person name="Herman A."/>
            <person name="Mangelson H."/>
            <person name="Liachko I."/>
            <person name="Sullivan S."/>
            <person name="Sone E.D."/>
            <person name="Koren S."/>
            <person name="Silverstein K.A.T."/>
            <person name="Beckman K.B."/>
            <person name="Gohl D.M."/>
        </authorList>
    </citation>
    <scope>NUCLEOTIDE SEQUENCE</scope>
    <source>
        <strain evidence="1">Duluth1</strain>
        <tissue evidence="1">Whole animal</tissue>
    </source>
</reference>
<evidence type="ECO:0000313" key="1">
    <source>
        <dbReference type="EMBL" id="KAH3803480.1"/>
    </source>
</evidence>